<organism evidence="3">
    <name type="scientific">Tanacetum cinerariifolium</name>
    <name type="common">Dalmatian daisy</name>
    <name type="synonym">Chrysanthemum cinerariifolium</name>
    <dbReference type="NCBI Taxonomy" id="118510"/>
    <lineage>
        <taxon>Eukaryota</taxon>
        <taxon>Viridiplantae</taxon>
        <taxon>Streptophyta</taxon>
        <taxon>Embryophyta</taxon>
        <taxon>Tracheophyta</taxon>
        <taxon>Spermatophyta</taxon>
        <taxon>Magnoliopsida</taxon>
        <taxon>eudicotyledons</taxon>
        <taxon>Gunneridae</taxon>
        <taxon>Pentapetalae</taxon>
        <taxon>asterids</taxon>
        <taxon>campanulids</taxon>
        <taxon>Asterales</taxon>
        <taxon>Asteraceae</taxon>
        <taxon>Asteroideae</taxon>
        <taxon>Anthemideae</taxon>
        <taxon>Anthemidinae</taxon>
        <taxon>Tanacetum</taxon>
    </lineage>
</organism>
<keyword evidence="3" id="KW-0548">Nucleotidyltransferase</keyword>
<proteinExistence type="predicted"/>
<dbReference type="InterPro" id="IPR012337">
    <property type="entry name" value="RNaseH-like_sf"/>
</dbReference>
<dbReference type="Pfam" id="PF03732">
    <property type="entry name" value="Retrotrans_gag"/>
    <property type="match status" value="1"/>
</dbReference>
<dbReference type="InterPro" id="IPR052160">
    <property type="entry name" value="Gypsy_RT_Integrase-like"/>
</dbReference>
<accession>A0A6L2MSX4</accession>
<dbReference type="Gene3D" id="2.40.70.10">
    <property type="entry name" value="Acid Proteases"/>
    <property type="match status" value="1"/>
</dbReference>
<dbReference type="PANTHER" id="PTHR47266">
    <property type="entry name" value="ENDONUCLEASE-RELATED"/>
    <property type="match status" value="1"/>
</dbReference>
<dbReference type="SUPFAM" id="SSF53098">
    <property type="entry name" value="Ribonuclease H-like"/>
    <property type="match status" value="1"/>
</dbReference>
<gene>
    <name evidence="3" type="ORF">Tci_049079</name>
</gene>
<dbReference type="Gene3D" id="3.30.420.10">
    <property type="entry name" value="Ribonuclease H-like superfamily/Ribonuclease H"/>
    <property type="match status" value="2"/>
</dbReference>
<dbReference type="InterPro" id="IPR001584">
    <property type="entry name" value="Integrase_cat-core"/>
</dbReference>
<dbReference type="Gene3D" id="1.10.340.70">
    <property type="match status" value="1"/>
</dbReference>
<dbReference type="Pfam" id="PF17921">
    <property type="entry name" value="Integrase_H2C2"/>
    <property type="match status" value="1"/>
</dbReference>
<dbReference type="GO" id="GO:0003964">
    <property type="term" value="F:RNA-directed DNA polymerase activity"/>
    <property type="evidence" value="ECO:0007669"/>
    <property type="project" value="UniProtKB-KW"/>
</dbReference>
<evidence type="ECO:0000259" key="2">
    <source>
        <dbReference type="PROSITE" id="PS50994"/>
    </source>
</evidence>
<dbReference type="EMBL" id="BKCJ010007406">
    <property type="protein sequence ID" value="GEU77101.1"/>
    <property type="molecule type" value="Genomic_DNA"/>
</dbReference>
<feature type="coiled-coil region" evidence="1">
    <location>
        <begin position="1174"/>
        <end position="1201"/>
    </location>
</feature>
<dbReference type="InterPro" id="IPR036397">
    <property type="entry name" value="RNaseH_sf"/>
</dbReference>
<evidence type="ECO:0000313" key="3">
    <source>
        <dbReference type="EMBL" id="GEU77101.1"/>
    </source>
</evidence>
<sequence length="1294" mass="148426">MDTPVDFSIFLMNRLKVDTLTSELLAGPTYELLKGSCKSLVEFEYHLEEVYKATTDQLNWVNPEGQQYPHNLLKPLPLILNNRGRRVIPFDHFINNDLEYLREGSSSRKYTTYVTKTKAADYGHIKHSNRRRVPNIVEPKIQTIEEVVPMADRTMEELLQAPTEGYGETIIIPELLAENFEIKMNLLQLVQTNKFHASTPKASSRKIIRINNEFNPTENDPAPTEGYGKAIVIPEILAQNFEIKRNLLQLVQANKFHGFERDTPYTHISNFKRMSTTSKYKDVSNDAIKLMLFLYSLEGVARIWYEKEPPNSILTWDDLVNKFVNQFFPPSKTTHLKNKISRFTQRFEETFREAWDRFKEMLRAYQDSLNAAACGNLLNKTTREALKIIENKSMVRYSRSKWKVSRVNTTSKVNVRKTDDRIDKLADHISNLVEIVNKQVITPATAKAVKKTCVTCGGAYAYYDCIATDSNQPSVCVATGSYNQVSPPNQASHQIPPPGFALEENLRRNLNSDMRSILGSFFQNQASTSGTLPSNTVPNPKGEMKVVTTRSGLAYERPSIPTNSPLKKLCGALLLMPKFALIIKSLLTNKDKLFELAKVPLNENCSAMLLKKLLEKLGDPAFSSRTYPTRMTLELADMSITRPKEVVEDVFVKMGKFYFPTDFVVVDFEADPRVPLILGRSFLKTGHTLIDVYGEEITLRVNDESVIFNLNQTMRYPSTYDDNSVNRVDVIDIAYGEFVQDVLDFQYNPKSSNLTLVSNPTIPENDFRIDNSFYDLEGGILFLEKLLNEDPFQLPPMDLKLVEETKAKSSIEEPPELELKELPSHLEYAFLEDTNKLPIILAKDLKDFEKEALIKRIVLGHKILKSGIEVDRAKVDVIAKFPHLTTIKDAKLRLLRWVFLLQEFDITILDKKGSKNLAVDHLSRLENPHKDVLENKDINENFPLETLGRLSSDSTPWFADIANFHARNFIKKGLTSQQRKKFFKDVKHYLWDDLYLFKIYGNQIIRHCVHRQEAFDILKACHEGPTEGHHGANLAVKKVFDASFFWPSIYRDAHDMIKTCDTCQRQGRISQRDEMPQNTIQVCEILDVWGIDFMGPFPSSKGNKHILVAVDYLSKWVEAKALPTNDARVVVKVMIKYGVIHRLAIAYHPQTSGQVEVSNCRLKRILERTVRENCASWKLQLNELNELRNQAYENYVIYKERTKKLHDSKIKNCIFNVGDQVLLFNSRLKIFTGKLKTHRSSPFTITQVFSYGTIDLSQPNDPNFKMNGHRVKHYFIGDIPSKVVPNLHTFPMDK</sequence>
<reference evidence="3" key="1">
    <citation type="journal article" date="2019" name="Sci. Rep.">
        <title>Draft genome of Tanacetum cinerariifolium, the natural source of mosquito coil.</title>
        <authorList>
            <person name="Yamashiro T."/>
            <person name="Shiraishi A."/>
            <person name="Satake H."/>
            <person name="Nakayama K."/>
        </authorList>
    </citation>
    <scope>NUCLEOTIDE SEQUENCE</scope>
</reference>
<keyword evidence="3" id="KW-0695">RNA-directed DNA polymerase</keyword>
<name>A0A6L2MSX4_TANCI</name>
<keyword evidence="1" id="KW-0175">Coiled coil</keyword>
<dbReference type="InterPro" id="IPR021109">
    <property type="entry name" value="Peptidase_aspartic_dom_sf"/>
</dbReference>
<dbReference type="GO" id="GO:0015074">
    <property type="term" value="P:DNA integration"/>
    <property type="evidence" value="ECO:0007669"/>
    <property type="project" value="InterPro"/>
</dbReference>
<feature type="domain" description="Integrase catalytic" evidence="2">
    <location>
        <begin position="1072"/>
        <end position="1250"/>
    </location>
</feature>
<dbReference type="InterPro" id="IPR005162">
    <property type="entry name" value="Retrotrans_gag_dom"/>
</dbReference>
<comment type="caution">
    <text evidence="3">The sequence shown here is derived from an EMBL/GenBank/DDBJ whole genome shotgun (WGS) entry which is preliminary data.</text>
</comment>
<keyword evidence="3" id="KW-0808">Transferase</keyword>
<evidence type="ECO:0000256" key="1">
    <source>
        <dbReference type="SAM" id="Coils"/>
    </source>
</evidence>
<protein>
    <submittedName>
        <fullName evidence="3">Reverse transcriptase domain-containing protein</fullName>
    </submittedName>
</protein>
<dbReference type="GO" id="GO:0003676">
    <property type="term" value="F:nucleic acid binding"/>
    <property type="evidence" value="ECO:0007669"/>
    <property type="project" value="InterPro"/>
</dbReference>
<dbReference type="InterPro" id="IPR041588">
    <property type="entry name" value="Integrase_H2C2"/>
</dbReference>
<dbReference type="PROSITE" id="PS50994">
    <property type="entry name" value="INTEGRASE"/>
    <property type="match status" value="1"/>
</dbReference>